<feature type="domain" description="Factor H binding protein-like C-terminal" evidence="3">
    <location>
        <begin position="478"/>
        <end position="561"/>
    </location>
</feature>
<comment type="caution">
    <text evidence="4">The sequence shown here is derived from an EMBL/GenBank/DDBJ whole genome shotgun (WGS) entry which is preliminary data.</text>
</comment>
<evidence type="ECO:0000256" key="1">
    <source>
        <dbReference type="SAM" id="MobiDB-lite"/>
    </source>
</evidence>
<dbReference type="Proteomes" id="UP001148834">
    <property type="component" value="Unassembled WGS sequence"/>
</dbReference>
<dbReference type="AlphaFoldDB" id="A0AA42ED20"/>
<sequence>MSLKKVTLASLILLGLTACGSSGGGSSDSTVNRNTSQTAEQQAQADKLAAEKAEAERLATEKAKEAEVASSQSALAKEELARLNKEKAEAEKLAAEAQAKAEQALKEKAEAEKLAAEAQAKAEQALKEKAEAEKLSAAAKTQLDNAIKNKTIAEKAAADAKIVLDNAVKAKAEAESLTAQAIEAKKQADETLKTIQEQIPAANSEKEKALAAQEQANQNLKEAQAQLIQATADKDAAIRAAAEAKATLADANKQKEEALRLATEANDAKKAAEAEKDNAMKLAQDAKIAAEQAKSEADAAKQEAERLAKEAQEAKIKAEEERLAAEKARQEKLASFIAIAKQAGLTDEEATQVAQDNLNGTLEQLPKVIEVFKAKKIAEEQARLQREIDSTKGFSENTYQQGFNHLNYSSSSSASNSCVNSVCTSWSGTTTTGKTLYNQKYSVVSGDYSARQGLLNGSWIDESSFSNIQVKGLKTQKDAIPNEGAATYSGKAFEGKTAGDLTYNVDFATRVGSGSVSGLPVGQVTLGEANINGTALSGKANSNGNYRLEFFGPNAEEIGGKMSLDGNNYGLAGTRGEIQK</sequence>
<evidence type="ECO:0000313" key="4">
    <source>
        <dbReference type="EMBL" id="MDD2168129.1"/>
    </source>
</evidence>
<feature type="compositionally biased region" description="Basic and acidic residues" evidence="1">
    <location>
        <begin position="48"/>
        <end position="67"/>
    </location>
</feature>
<organism evidence="4 5">
    <name type="scientific">Glaesserella parasuis</name>
    <name type="common">Haemophilus parasuis</name>
    <dbReference type="NCBI Taxonomy" id="738"/>
    <lineage>
        <taxon>Bacteria</taxon>
        <taxon>Pseudomonadati</taxon>
        <taxon>Pseudomonadota</taxon>
        <taxon>Gammaproteobacteria</taxon>
        <taxon>Pasteurellales</taxon>
        <taxon>Pasteurellaceae</taxon>
        <taxon>Glaesserella</taxon>
    </lineage>
</organism>
<evidence type="ECO:0000256" key="2">
    <source>
        <dbReference type="SAM" id="SignalP"/>
    </source>
</evidence>
<evidence type="ECO:0000259" key="3">
    <source>
        <dbReference type="Pfam" id="PF08794"/>
    </source>
</evidence>
<name>A0AA42ED20_GLAPU</name>
<dbReference type="Pfam" id="PF08794">
    <property type="entry name" value="FHBP_C"/>
    <property type="match status" value="1"/>
</dbReference>
<keyword evidence="2" id="KW-0732">Signal</keyword>
<feature type="region of interest" description="Disordered" evidence="1">
    <location>
        <begin position="88"/>
        <end position="107"/>
    </location>
</feature>
<dbReference type="Gene3D" id="2.40.160.90">
    <property type="match status" value="1"/>
</dbReference>
<feature type="region of interest" description="Disordered" evidence="1">
    <location>
        <begin position="19"/>
        <end position="76"/>
    </location>
</feature>
<gene>
    <name evidence="4" type="ORF">N5925_05840</name>
</gene>
<accession>A0AA42ED20</accession>
<dbReference type="PROSITE" id="PS51257">
    <property type="entry name" value="PROKAR_LIPOPROTEIN"/>
    <property type="match status" value="1"/>
</dbReference>
<dbReference type="SUPFAM" id="SSF56925">
    <property type="entry name" value="OMPA-like"/>
    <property type="match status" value="1"/>
</dbReference>
<proteinExistence type="predicted"/>
<dbReference type="InterPro" id="IPR014902">
    <property type="entry name" value="FHBP-like_C"/>
</dbReference>
<feature type="chain" id="PRO_5041442224" evidence="2">
    <location>
        <begin position="21"/>
        <end position="580"/>
    </location>
</feature>
<protein>
    <submittedName>
        <fullName evidence="4">Transferrin-binding protein-like solute binding protein</fullName>
    </submittedName>
</protein>
<feature type="signal peptide" evidence="2">
    <location>
        <begin position="1"/>
        <end position="20"/>
    </location>
</feature>
<feature type="compositionally biased region" description="Polar residues" evidence="1">
    <location>
        <begin position="28"/>
        <end position="38"/>
    </location>
</feature>
<dbReference type="EMBL" id="JAODIR010000025">
    <property type="protein sequence ID" value="MDD2168129.1"/>
    <property type="molecule type" value="Genomic_DNA"/>
</dbReference>
<reference evidence="4" key="1">
    <citation type="submission" date="2022-09" db="EMBL/GenBank/DDBJ databases">
        <title>Molecular characterization of Glaesserella parasuis strains circulating in commercial swine farms using whole-genome sequencing.</title>
        <authorList>
            <person name="Mugabi R."/>
            <person name="Clavijo M."/>
            <person name="Li G."/>
        </authorList>
    </citation>
    <scope>NUCLEOTIDE SEQUENCE</scope>
    <source>
        <strain evidence="4">0435-53</strain>
    </source>
</reference>
<evidence type="ECO:0000313" key="5">
    <source>
        <dbReference type="Proteomes" id="UP001148834"/>
    </source>
</evidence>
<dbReference type="InterPro" id="IPR011250">
    <property type="entry name" value="OMP/PagP_B-barrel"/>
</dbReference>